<dbReference type="GO" id="GO:0008757">
    <property type="term" value="F:S-adenosylmethionine-dependent methyltransferase activity"/>
    <property type="evidence" value="ECO:0007669"/>
    <property type="project" value="InterPro"/>
</dbReference>
<gene>
    <name evidence="1" type="ORF">FKV68_24145</name>
</gene>
<dbReference type="CDD" id="cd02440">
    <property type="entry name" value="AdoMet_MTases"/>
    <property type="match status" value="1"/>
</dbReference>
<dbReference type="EMBL" id="CP041240">
    <property type="protein sequence ID" value="QLL64500.1"/>
    <property type="molecule type" value="Genomic_DNA"/>
</dbReference>
<organism evidence="1 2">
    <name type="scientific">Sinorhizobium mexicanum</name>
    <dbReference type="NCBI Taxonomy" id="375549"/>
    <lineage>
        <taxon>Bacteria</taxon>
        <taxon>Pseudomonadati</taxon>
        <taxon>Pseudomonadota</taxon>
        <taxon>Alphaproteobacteria</taxon>
        <taxon>Hyphomicrobiales</taxon>
        <taxon>Rhizobiaceae</taxon>
        <taxon>Sinorhizobium/Ensifer group</taxon>
        <taxon>Sinorhizobium</taxon>
    </lineage>
</organism>
<sequence length="302" mass="34392">MDTAFESETRAVFDRYQREQENNEHIFTRLVSLIDEEYFGFNPGGFAGLNVLDAGCGSNANASYAFLEKGAAKVTSLELGEEWMDCAARRLSKFGRKSELIGGSVLNLPFGDGSFDFVHCAGVLPHTANPRKGFDELARVTRPGGHLFITIIGTGNGIFYRCINHLRELYASDAQFRQAIDNLDGRTAKEALDWLLAVKSQNEPPFLKGEDGFFRSLFDDDLFVTLRDRFQAPTYHEFAFTEQQIRNWYAENGFIDIRRVSRYTKGFENLRRFLAPLYLHYDHPLARFWFGDGCIQMIGARN</sequence>
<reference evidence="1 2" key="1">
    <citation type="submission" date="2019-06" db="EMBL/GenBank/DDBJ databases">
        <title>Complete genome sequence of Ensifer mexicanus ITTG R7 isolated from nodules of Acacia angustissima (Mill.) Kuntze.</title>
        <authorList>
            <person name="Rincon-Rosales R."/>
            <person name="Rogel M.A."/>
            <person name="Guerrero G."/>
            <person name="Rincon-Molina C.I."/>
            <person name="Lopez-Lopez A."/>
            <person name="Martinez-Romero E."/>
        </authorList>
    </citation>
    <scope>NUCLEOTIDE SEQUENCE [LARGE SCALE GENOMIC DNA]</scope>
    <source>
        <strain evidence="1 2">ITTG R7</strain>
        <plasmid evidence="2">pemeittgr7b</plasmid>
    </source>
</reference>
<dbReference type="InterPro" id="IPR013216">
    <property type="entry name" value="Methyltransf_11"/>
</dbReference>
<geneLocation type="plasmid" evidence="2">
    <name>pemeittgr7b</name>
</geneLocation>
<evidence type="ECO:0000313" key="1">
    <source>
        <dbReference type="EMBL" id="QLL64500.1"/>
    </source>
</evidence>
<protein>
    <submittedName>
        <fullName evidence="1">Class I SAM-dependent methyltransferase</fullName>
    </submittedName>
</protein>
<name>A0A859QP22_9HYPH</name>
<dbReference type="RefSeq" id="WP_180942037.1">
    <property type="nucleotide sequence ID" value="NZ_CP041240.1"/>
</dbReference>
<dbReference type="InterPro" id="IPR029063">
    <property type="entry name" value="SAM-dependent_MTases_sf"/>
</dbReference>
<keyword evidence="1" id="KW-0808">Transferase</keyword>
<proteinExistence type="predicted"/>
<dbReference type="Proteomes" id="UP000510721">
    <property type="component" value="Plasmid pEmeITTGR7b"/>
</dbReference>
<dbReference type="Gene3D" id="3.40.50.150">
    <property type="entry name" value="Vaccinia Virus protein VP39"/>
    <property type="match status" value="1"/>
</dbReference>
<dbReference type="PANTHER" id="PTHR43591">
    <property type="entry name" value="METHYLTRANSFERASE"/>
    <property type="match status" value="1"/>
</dbReference>
<keyword evidence="1" id="KW-0489">Methyltransferase</keyword>
<dbReference type="KEGG" id="emx:FKV68_24145"/>
<accession>A0A859QP22</accession>
<keyword evidence="1" id="KW-0614">Plasmid</keyword>
<dbReference type="Pfam" id="PF08241">
    <property type="entry name" value="Methyltransf_11"/>
    <property type="match status" value="1"/>
</dbReference>
<dbReference type="SUPFAM" id="SSF53335">
    <property type="entry name" value="S-adenosyl-L-methionine-dependent methyltransferases"/>
    <property type="match status" value="1"/>
</dbReference>
<evidence type="ECO:0000313" key="2">
    <source>
        <dbReference type="Proteomes" id="UP000510721"/>
    </source>
</evidence>
<keyword evidence="2" id="KW-1185">Reference proteome</keyword>
<dbReference type="AlphaFoldDB" id="A0A859QP22"/>
<dbReference type="PANTHER" id="PTHR43591:SF24">
    <property type="entry name" value="2-METHOXY-6-POLYPRENYL-1,4-BENZOQUINOL METHYLASE, MITOCHONDRIAL"/>
    <property type="match status" value="1"/>
</dbReference>
<dbReference type="GO" id="GO:0032259">
    <property type="term" value="P:methylation"/>
    <property type="evidence" value="ECO:0007669"/>
    <property type="project" value="UniProtKB-KW"/>
</dbReference>